<comment type="caution">
    <text evidence="1">The sequence shown here is derived from an EMBL/GenBank/DDBJ whole genome shotgun (WGS) entry which is preliminary data.</text>
</comment>
<evidence type="ECO:0000313" key="1">
    <source>
        <dbReference type="EMBL" id="GMF30572.1"/>
    </source>
</evidence>
<dbReference type="GO" id="GO:0003700">
    <property type="term" value="F:DNA-binding transcription factor activity"/>
    <property type="evidence" value="ECO:0007669"/>
    <property type="project" value="InterPro"/>
</dbReference>
<dbReference type="OrthoDB" id="99097at2759"/>
<dbReference type="InterPro" id="IPR046347">
    <property type="entry name" value="bZIP_sf"/>
</dbReference>
<dbReference type="EMBL" id="BSXW01000846">
    <property type="protein sequence ID" value="GMF30572.1"/>
    <property type="molecule type" value="Genomic_DNA"/>
</dbReference>
<sequence>MDKKSRRNPRRGSSGTTLKELMELPCLLATVWLKLKAMVDNVVMSFFESNFRGLLNTNIYSEEMWSEFAMKGITGMTPITSQQSRTKTLRLDEEFFLSLLTEELATTDHILRCGSAHTQNRQNKRLHTNALQYQGRRLQASRRNGNYPDDRDILHQAPKDMSRRREQCRLSQERYRKKQENYGKNVEQSVLKLRYEVPLLELQRTRALYAASPTVWSIASEYFQLFQHGVDISDDSLSRSTDCLQNPKTQRQLVFLRSVMADNIVLDRSLGADAVMEQWRLYSTYFDNLQLQLGSVNKKSAKVTWVSSTLSVTITKTTLEFVFPHLLSGETARKATRSSVSALSRVG</sequence>
<evidence type="ECO:0000313" key="2">
    <source>
        <dbReference type="Proteomes" id="UP001165083"/>
    </source>
</evidence>
<dbReference type="Proteomes" id="UP001165083">
    <property type="component" value="Unassembled WGS sequence"/>
</dbReference>
<name>A0A9W6UE40_9STRA</name>
<gene>
    <name evidence="1" type="ORF">Plil01_001305100</name>
</gene>
<proteinExistence type="predicted"/>
<organism evidence="1 2">
    <name type="scientific">Phytophthora lilii</name>
    <dbReference type="NCBI Taxonomy" id="2077276"/>
    <lineage>
        <taxon>Eukaryota</taxon>
        <taxon>Sar</taxon>
        <taxon>Stramenopiles</taxon>
        <taxon>Oomycota</taxon>
        <taxon>Peronosporomycetes</taxon>
        <taxon>Peronosporales</taxon>
        <taxon>Peronosporaceae</taxon>
        <taxon>Phytophthora</taxon>
    </lineage>
</organism>
<dbReference type="AlphaFoldDB" id="A0A9W6UE40"/>
<dbReference type="SUPFAM" id="SSF57959">
    <property type="entry name" value="Leucine zipper domain"/>
    <property type="match status" value="1"/>
</dbReference>
<keyword evidence="2" id="KW-1185">Reference proteome</keyword>
<reference evidence="1" key="1">
    <citation type="submission" date="2023-04" db="EMBL/GenBank/DDBJ databases">
        <title>Phytophthora lilii NBRC 32176.</title>
        <authorList>
            <person name="Ichikawa N."/>
            <person name="Sato H."/>
            <person name="Tonouchi N."/>
        </authorList>
    </citation>
    <scope>NUCLEOTIDE SEQUENCE</scope>
    <source>
        <strain evidence="1">NBRC 32176</strain>
    </source>
</reference>
<protein>
    <submittedName>
        <fullName evidence="1">Unnamed protein product</fullName>
    </submittedName>
</protein>
<accession>A0A9W6UE40</accession>